<accession>A0ABY4VNS8</accession>
<gene>
    <name evidence="2" type="ORF">NDR89_19455</name>
</gene>
<evidence type="ECO:0000313" key="2">
    <source>
        <dbReference type="EMBL" id="USE78817.1"/>
    </source>
</evidence>
<dbReference type="EMBL" id="CP098736">
    <property type="protein sequence ID" value="USE78817.1"/>
    <property type="molecule type" value="Genomic_DNA"/>
</dbReference>
<feature type="coiled-coil region" evidence="1">
    <location>
        <begin position="58"/>
        <end position="92"/>
    </location>
</feature>
<evidence type="ECO:0000256" key="1">
    <source>
        <dbReference type="SAM" id="Coils"/>
    </source>
</evidence>
<name>A0ABY4VNS8_9BURK</name>
<proteinExistence type="predicted"/>
<dbReference type="Pfam" id="PF10721">
    <property type="entry name" value="DUF2514"/>
    <property type="match status" value="1"/>
</dbReference>
<evidence type="ECO:0000313" key="3">
    <source>
        <dbReference type="Proteomes" id="UP001056648"/>
    </source>
</evidence>
<sequence>MPWVTSVATLWRAIAALTLGACLFAAGWTAQGWRKDAEIAQIRREAAVDQVKATDRARAEEQRRIKEQTEIANAAKREAEQARADARAADAVAGQLRQRVAELVAASRAGNPAPASGGAAAGDTLGVLADVLSRADRRAGILAEYADAARIAGQACERAYDALSRSDALHR</sequence>
<protein>
    <submittedName>
        <fullName evidence="2">DUF2514 domain-containing protein</fullName>
    </submittedName>
</protein>
<dbReference type="RefSeq" id="WP_252252573.1">
    <property type="nucleotide sequence ID" value="NZ_CP098736.1"/>
</dbReference>
<keyword evidence="1" id="KW-0175">Coiled coil</keyword>
<dbReference type="Proteomes" id="UP001056648">
    <property type="component" value="Chromosome 2"/>
</dbReference>
<keyword evidence="3" id="KW-1185">Reference proteome</keyword>
<organism evidence="2 3">
    <name type="scientific">Cupriavidus gilardii</name>
    <dbReference type="NCBI Taxonomy" id="82541"/>
    <lineage>
        <taxon>Bacteria</taxon>
        <taxon>Pseudomonadati</taxon>
        <taxon>Pseudomonadota</taxon>
        <taxon>Betaproteobacteria</taxon>
        <taxon>Burkholderiales</taxon>
        <taxon>Burkholderiaceae</taxon>
        <taxon>Cupriavidus</taxon>
    </lineage>
</organism>
<dbReference type="InterPro" id="IPR019659">
    <property type="entry name" value="DUF2514"/>
</dbReference>
<reference evidence="2" key="1">
    <citation type="submission" date="2022-06" db="EMBL/GenBank/DDBJ databases">
        <title>Complete genome sequence and characterization of Cupriavidus gilardii QJ1 isolated from contaminating cells.</title>
        <authorList>
            <person name="Qi J."/>
        </authorList>
    </citation>
    <scope>NUCLEOTIDE SEQUENCE</scope>
    <source>
        <strain evidence="2">QJ1</strain>
    </source>
</reference>